<sequence>MKHSKWAQLTKLSDLVFDAVAQKFAKLQEEEARLKQQRSRLAEMNADALDAFKSVHPSHQLDGDFHWQTWVGNNASRLGQAQARARALSEMHKPALRKAFGRKSVLRDLANK</sequence>
<evidence type="ECO:0000256" key="1">
    <source>
        <dbReference type="SAM" id="Coils"/>
    </source>
</evidence>
<dbReference type="Proteomes" id="UP000184514">
    <property type="component" value="Unassembled WGS sequence"/>
</dbReference>
<accession>A0A1L9NY24</accession>
<organism evidence="2 3">
    <name type="scientific">Planktotalea frisia</name>
    <dbReference type="NCBI Taxonomy" id="696762"/>
    <lineage>
        <taxon>Bacteria</taxon>
        <taxon>Pseudomonadati</taxon>
        <taxon>Pseudomonadota</taxon>
        <taxon>Alphaproteobacteria</taxon>
        <taxon>Rhodobacterales</taxon>
        <taxon>Paracoccaceae</taxon>
        <taxon>Planktotalea</taxon>
    </lineage>
</organism>
<evidence type="ECO:0000313" key="2">
    <source>
        <dbReference type="EMBL" id="OJI94141.1"/>
    </source>
</evidence>
<keyword evidence="3" id="KW-1185">Reference proteome</keyword>
<feature type="coiled-coil region" evidence="1">
    <location>
        <begin position="17"/>
        <end position="47"/>
    </location>
</feature>
<protein>
    <submittedName>
        <fullName evidence="2">Uncharacterized protein</fullName>
    </submittedName>
</protein>
<gene>
    <name evidence="2" type="ORF">PFRI_16290</name>
</gene>
<dbReference type="EMBL" id="MLCB01000119">
    <property type="protein sequence ID" value="OJI94141.1"/>
    <property type="molecule type" value="Genomic_DNA"/>
</dbReference>
<proteinExistence type="predicted"/>
<evidence type="ECO:0000313" key="3">
    <source>
        <dbReference type="Proteomes" id="UP000184514"/>
    </source>
</evidence>
<name>A0A1L9NY24_9RHOB</name>
<comment type="caution">
    <text evidence="2">The sequence shown here is derived from an EMBL/GenBank/DDBJ whole genome shotgun (WGS) entry which is preliminary data.</text>
</comment>
<keyword evidence="1" id="KW-0175">Coiled coil</keyword>
<dbReference type="RefSeq" id="WP_072630212.1">
    <property type="nucleotide sequence ID" value="NZ_MLCB01000119.1"/>
</dbReference>
<dbReference type="OrthoDB" id="7869788at2"/>
<reference evidence="2 3" key="1">
    <citation type="submission" date="2016-10" db="EMBL/GenBank/DDBJ databases">
        <title>Genome sequence of Planktotalea frisia SH6-1.</title>
        <authorList>
            <person name="Poehlein A."/>
            <person name="Bakenhus I."/>
            <person name="Voget S."/>
            <person name="Brinkhoff T."/>
            <person name="Simon M."/>
        </authorList>
    </citation>
    <scope>NUCLEOTIDE SEQUENCE [LARGE SCALE GENOMIC DNA]</scope>
    <source>
        <strain evidence="2 3">SH6-1</strain>
    </source>
</reference>
<dbReference type="AlphaFoldDB" id="A0A1L9NY24"/>